<protein>
    <submittedName>
        <fullName evidence="8">Two component transcriptional regulator, winged helix family</fullName>
    </submittedName>
</protein>
<dbReference type="SUPFAM" id="SSF52172">
    <property type="entry name" value="CheY-like"/>
    <property type="match status" value="1"/>
</dbReference>
<dbReference type="Gene3D" id="1.10.10.10">
    <property type="entry name" value="Winged helix-like DNA-binding domain superfamily/Winged helix DNA-binding domain"/>
    <property type="match status" value="1"/>
</dbReference>
<dbReference type="SMART" id="SM00448">
    <property type="entry name" value="REC"/>
    <property type="match status" value="1"/>
</dbReference>
<dbReference type="CDD" id="cd00156">
    <property type="entry name" value="REC"/>
    <property type="match status" value="1"/>
</dbReference>
<sequence length="249" mass="28936">MTDFKTLFAKTNDLTLLLVEDSEPLHNELAEVLENLFKTVVVASNDLEGLGLYDEYYKENDVDFDIVIIDVVTPRMIGLDLFEILKKRNKDQQIIIVAKETDCDYLHKLIDFGIVHLLNKPIDQNILFDTLLDVSGKIIKKDTTLDESSMVRLGKNIFWNKSRNILIHNNVPVTLTRYELLFMQLFVEKMEQICTCQDILHHFDLEGIDLDEKNIRNMIFKLRKKLPDASIESVYGMGYKLIPIIENKK</sequence>
<dbReference type="GO" id="GO:0005829">
    <property type="term" value="C:cytosol"/>
    <property type="evidence" value="ECO:0007669"/>
    <property type="project" value="TreeGrafter"/>
</dbReference>
<dbReference type="InterPro" id="IPR001789">
    <property type="entry name" value="Sig_transdc_resp-reg_receiver"/>
</dbReference>
<keyword evidence="2" id="KW-0902">Two-component regulatory system</keyword>
<dbReference type="InterPro" id="IPR011006">
    <property type="entry name" value="CheY-like_superfamily"/>
</dbReference>
<keyword evidence="3" id="KW-0805">Transcription regulation</keyword>
<accession>A0A1W1EEA9</accession>
<dbReference type="InterPro" id="IPR001867">
    <property type="entry name" value="OmpR/PhoB-type_DNA-bd"/>
</dbReference>
<dbReference type="Gene3D" id="3.40.50.2300">
    <property type="match status" value="1"/>
</dbReference>
<dbReference type="GO" id="GO:0032993">
    <property type="term" value="C:protein-DNA complex"/>
    <property type="evidence" value="ECO:0007669"/>
    <property type="project" value="TreeGrafter"/>
</dbReference>
<keyword evidence="5" id="KW-0804">Transcription</keyword>
<keyword evidence="4" id="KW-0238">DNA-binding</keyword>
<dbReference type="GO" id="GO:0006355">
    <property type="term" value="P:regulation of DNA-templated transcription"/>
    <property type="evidence" value="ECO:0007669"/>
    <property type="project" value="InterPro"/>
</dbReference>
<dbReference type="GO" id="GO:0000156">
    <property type="term" value="F:phosphorelay response regulator activity"/>
    <property type="evidence" value="ECO:0007669"/>
    <property type="project" value="TreeGrafter"/>
</dbReference>
<dbReference type="PROSITE" id="PS51755">
    <property type="entry name" value="OMPR_PHOB"/>
    <property type="match status" value="1"/>
</dbReference>
<reference evidence="8" key="1">
    <citation type="submission" date="2016-10" db="EMBL/GenBank/DDBJ databases">
        <authorList>
            <person name="de Groot N.N."/>
        </authorList>
    </citation>
    <scope>NUCLEOTIDE SEQUENCE</scope>
</reference>
<gene>
    <name evidence="8" type="ORF">MNB_SV-5-8</name>
</gene>
<evidence type="ECO:0000256" key="1">
    <source>
        <dbReference type="ARBA" id="ARBA00022553"/>
    </source>
</evidence>
<proteinExistence type="predicted"/>
<feature type="domain" description="OmpR/PhoB-type" evidence="7">
    <location>
        <begin position="148"/>
        <end position="243"/>
    </location>
</feature>
<dbReference type="PANTHER" id="PTHR48111:SF1">
    <property type="entry name" value="TWO-COMPONENT RESPONSE REGULATOR ORR33"/>
    <property type="match status" value="1"/>
</dbReference>
<evidence type="ECO:0000256" key="3">
    <source>
        <dbReference type="ARBA" id="ARBA00023015"/>
    </source>
</evidence>
<dbReference type="InterPro" id="IPR039420">
    <property type="entry name" value="WalR-like"/>
</dbReference>
<name>A0A1W1EEA9_9ZZZZ</name>
<dbReference type="GO" id="GO:0000976">
    <property type="term" value="F:transcription cis-regulatory region binding"/>
    <property type="evidence" value="ECO:0007669"/>
    <property type="project" value="TreeGrafter"/>
</dbReference>
<dbReference type="AlphaFoldDB" id="A0A1W1EEA9"/>
<evidence type="ECO:0000259" key="7">
    <source>
        <dbReference type="PROSITE" id="PS51755"/>
    </source>
</evidence>
<evidence type="ECO:0000256" key="4">
    <source>
        <dbReference type="ARBA" id="ARBA00023125"/>
    </source>
</evidence>
<dbReference type="Pfam" id="PF00072">
    <property type="entry name" value="Response_reg"/>
    <property type="match status" value="1"/>
</dbReference>
<evidence type="ECO:0000256" key="5">
    <source>
        <dbReference type="ARBA" id="ARBA00023163"/>
    </source>
</evidence>
<dbReference type="Pfam" id="PF00486">
    <property type="entry name" value="Trans_reg_C"/>
    <property type="match status" value="1"/>
</dbReference>
<dbReference type="PANTHER" id="PTHR48111">
    <property type="entry name" value="REGULATOR OF RPOS"/>
    <property type="match status" value="1"/>
</dbReference>
<keyword evidence="1" id="KW-0597">Phosphoprotein</keyword>
<dbReference type="PROSITE" id="PS50110">
    <property type="entry name" value="RESPONSE_REGULATORY"/>
    <property type="match status" value="1"/>
</dbReference>
<dbReference type="InterPro" id="IPR016032">
    <property type="entry name" value="Sig_transdc_resp-reg_C-effctor"/>
</dbReference>
<dbReference type="InterPro" id="IPR036388">
    <property type="entry name" value="WH-like_DNA-bd_sf"/>
</dbReference>
<dbReference type="SMART" id="SM00862">
    <property type="entry name" value="Trans_reg_C"/>
    <property type="match status" value="1"/>
</dbReference>
<feature type="domain" description="Response regulatory" evidence="6">
    <location>
        <begin position="15"/>
        <end position="135"/>
    </location>
</feature>
<organism evidence="8">
    <name type="scientific">hydrothermal vent metagenome</name>
    <dbReference type="NCBI Taxonomy" id="652676"/>
    <lineage>
        <taxon>unclassified sequences</taxon>
        <taxon>metagenomes</taxon>
        <taxon>ecological metagenomes</taxon>
    </lineage>
</organism>
<evidence type="ECO:0000259" key="6">
    <source>
        <dbReference type="PROSITE" id="PS50110"/>
    </source>
</evidence>
<dbReference type="EMBL" id="FPKX01000047">
    <property type="protein sequence ID" value="SFZ98350.1"/>
    <property type="molecule type" value="Genomic_DNA"/>
</dbReference>
<evidence type="ECO:0000256" key="2">
    <source>
        <dbReference type="ARBA" id="ARBA00023012"/>
    </source>
</evidence>
<dbReference type="SUPFAM" id="SSF46894">
    <property type="entry name" value="C-terminal effector domain of the bipartite response regulators"/>
    <property type="match status" value="1"/>
</dbReference>
<evidence type="ECO:0000313" key="8">
    <source>
        <dbReference type="EMBL" id="SFZ98350.1"/>
    </source>
</evidence>